<dbReference type="EMBL" id="ACHB01000092">
    <property type="protein sequence ID" value="EEI90267.1"/>
    <property type="molecule type" value="Genomic_DNA"/>
</dbReference>
<comment type="similarity">
    <text evidence="1">Belongs to the outer membrane factor (OMF) (TC 1.B.17) family.</text>
</comment>
<evidence type="ECO:0000313" key="3">
    <source>
        <dbReference type="Proteomes" id="UP000006241"/>
    </source>
</evidence>
<dbReference type="AlphaFoldDB" id="C2G3R2"/>
<dbReference type="Pfam" id="PF02321">
    <property type="entry name" value="OEP"/>
    <property type="match status" value="2"/>
</dbReference>
<dbReference type="Gene3D" id="1.20.1600.10">
    <property type="entry name" value="Outer membrane efflux proteins (OEP)"/>
    <property type="match status" value="1"/>
</dbReference>
<sequence length="430" mass="48936">MIFTIKYPWLAILCVMLIHENSLAQLITGGHQYTLSYTDFMQTVSHSNLEYTAERFNLNLAEAAIELAAVFPDPQLQVSATDNGQRRMKMGYGLSTSLEWTVELGGKRRARQELAYSHSEMTKALLQQYYQNLRADATLAYLEGVKNKQLLQVQYDSFNNMKGIADADSVRYALGQISRVDALQSQLEARSMRNEVYQTEYEWKNSLIRLGLFMGKQLHDTLSIQTLKIPVLERSFHYEGLLNEALHNRADLIAALRNKTVSEKMLKLAKANRRIDLGINLGVGSTSQVSNVVAPTPSVNAVTLGLSVPLKFSNRYKGDLKQAQWELQQTEVLYRHTELQIATEVSQVWNTYTTARKTLMQFENGILEDSGKILQGRMYSYKRGETTLLELLEAQRSYNAVQINYQEALFQYAVSLIEVERAAGIWDINF</sequence>
<evidence type="ECO:0000313" key="2">
    <source>
        <dbReference type="EMBL" id="EEI90267.1"/>
    </source>
</evidence>
<gene>
    <name evidence="2" type="ORF">HMPREF0765_4218</name>
</gene>
<dbReference type="InterPro" id="IPR010131">
    <property type="entry name" value="MdtP/NodT-like"/>
</dbReference>
<dbReference type="Proteomes" id="UP000006241">
    <property type="component" value="Unassembled WGS sequence"/>
</dbReference>
<reference evidence="2 3" key="1">
    <citation type="submission" date="2009-01" db="EMBL/GenBank/DDBJ databases">
        <authorList>
            <person name="Qin X."/>
            <person name="Bachman B."/>
            <person name="Battles P."/>
            <person name="Bell A."/>
            <person name="Bess C."/>
            <person name="Bickham C."/>
            <person name="Chaboub L."/>
            <person name="Chen D."/>
            <person name="Coyle M."/>
            <person name="Deiros D.R."/>
            <person name="Dinh H."/>
            <person name="Forbes L."/>
            <person name="Fowler G."/>
            <person name="Francisco L."/>
            <person name="Fu Q."/>
            <person name="Gubbala S."/>
            <person name="Hale W."/>
            <person name="Han Y."/>
            <person name="Hemphill L."/>
            <person name="Highlander S.K."/>
            <person name="Hirani K."/>
            <person name="Hogues M."/>
            <person name="Jackson L."/>
            <person name="Jakkamsetti A."/>
            <person name="Javaid M."/>
            <person name="Jiang H."/>
            <person name="Korchina V."/>
            <person name="Kovar C."/>
            <person name="Lara F."/>
            <person name="Lee S."/>
            <person name="Mata R."/>
            <person name="Mathew T."/>
            <person name="Moen C."/>
            <person name="Morales K."/>
            <person name="Munidasa M."/>
            <person name="Nazareth L."/>
            <person name="Ngo R."/>
            <person name="Nguyen L."/>
            <person name="Okwuonu G."/>
            <person name="Ongeri F."/>
            <person name="Patil S."/>
            <person name="Petrosino J."/>
            <person name="Pham C."/>
            <person name="Pham P."/>
            <person name="Pu L.-L."/>
            <person name="Puazo M."/>
            <person name="Raj R."/>
            <person name="Reid J."/>
            <person name="Rouhana J."/>
            <person name="Saada N."/>
            <person name="Shang Y."/>
            <person name="Simmons D."/>
            <person name="Thornton R."/>
            <person name="Warren J."/>
            <person name="Weissenberger G."/>
            <person name="Zhang J."/>
            <person name="Zhang L."/>
            <person name="Zhou C."/>
            <person name="Zhu D."/>
            <person name="Muzny D."/>
            <person name="Worley K."/>
            <person name="Gibbs R."/>
        </authorList>
    </citation>
    <scope>NUCLEOTIDE SEQUENCE [LARGE SCALE GENOMIC DNA]</scope>
    <source>
        <strain evidence="2 3">ATCC 33300</strain>
    </source>
</reference>
<dbReference type="PANTHER" id="PTHR30203:SF24">
    <property type="entry name" value="BLR4935 PROTEIN"/>
    <property type="match status" value="1"/>
</dbReference>
<dbReference type="RefSeq" id="WP_003003708.1">
    <property type="nucleotide sequence ID" value="NZ_GG668630.1"/>
</dbReference>
<proteinExistence type="inferred from homology"/>
<dbReference type="InterPro" id="IPR003423">
    <property type="entry name" value="OMP_efflux"/>
</dbReference>
<accession>C2G3R2</accession>
<organism evidence="2 3">
    <name type="scientific">Sphingobacterium spiritivorum ATCC 33300</name>
    <dbReference type="NCBI Taxonomy" id="525372"/>
    <lineage>
        <taxon>Bacteria</taxon>
        <taxon>Pseudomonadati</taxon>
        <taxon>Bacteroidota</taxon>
        <taxon>Sphingobacteriia</taxon>
        <taxon>Sphingobacteriales</taxon>
        <taxon>Sphingobacteriaceae</taxon>
        <taxon>Sphingobacterium</taxon>
    </lineage>
</organism>
<dbReference type="PANTHER" id="PTHR30203">
    <property type="entry name" value="OUTER MEMBRANE CATION EFFLUX PROTEIN"/>
    <property type="match status" value="1"/>
</dbReference>
<dbReference type="SUPFAM" id="SSF56954">
    <property type="entry name" value="Outer membrane efflux proteins (OEP)"/>
    <property type="match status" value="1"/>
</dbReference>
<protein>
    <submittedName>
        <fullName evidence="2">Outer membrane efflux protein</fullName>
    </submittedName>
</protein>
<name>C2G3R2_SPHSI</name>
<dbReference type="HOGENOM" id="CLU_012817_14_4_10"/>
<dbReference type="GO" id="GO:0015562">
    <property type="term" value="F:efflux transmembrane transporter activity"/>
    <property type="evidence" value="ECO:0007669"/>
    <property type="project" value="InterPro"/>
</dbReference>
<evidence type="ECO:0000256" key="1">
    <source>
        <dbReference type="ARBA" id="ARBA00007613"/>
    </source>
</evidence>
<comment type="caution">
    <text evidence="2">The sequence shown here is derived from an EMBL/GenBank/DDBJ whole genome shotgun (WGS) entry which is preliminary data.</text>
</comment>